<dbReference type="Proteomes" id="UP001526201">
    <property type="component" value="Unassembled WGS sequence"/>
</dbReference>
<evidence type="ECO:0000313" key="1">
    <source>
        <dbReference type="EMBL" id="MCV7228944.1"/>
    </source>
</evidence>
<comment type="caution">
    <text evidence="1">The sequence shown here is derived from an EMBL/GenBank/DDBJ whole genome shotgun (WGS) entry which is preliminary data.</text>
</comment>
<name>A0ABT3CHE5_9MYCO</name>
<evidence type="ECO:0000313" key="2">
    <source>
        <dbReference type="Proteomes" id="UP001526201"/>
    </source>
</evidence>
<proteinExistence type="predicted"/>
<keyword evidence="2" id="KW-1185">Reference proteome</keyword>
<dbReference type="EMBL" id="JACKTY010000037">
    <property type="protein sequence ID" value="MCV7228944.1"/>
    <property type="molecule type" value="Genomic_DNA"/>
</dbReference>
<dbReference type="RefSeq" id="WP_264070127.1">
    <property type="nucleotide sequence ID" value="NZ_JACKTY010000037.1"/>
</dbReference>
<protein>
    <submittedName>
        <fullName evidence="1">Uncharacterized protein</fullName>
    </submittedName>
</protein>
<organism evidence="1 2">
    <name type="scientific">Mycolicibacterium komossense</name>
    <dbReference type="NCBI Taxonomy" id="1779"/>
    <lineage>
        <taxon>Bacteria</taxon>
        <taxon>Bacillati</taxon>
        <taxon>Actinomycetota</taxon>
        <taxon>Actinomycetes</taxon>
        <taxon>Mycobacteriales</taxon>
        <taxon>Mycobacteriaceae</taxon>
        <taxon>Mycolicibacterium</taxon>
    </lineage>
</organism>
<reference evidence="1 2" key="1">
    <citation type="journal article" date="2022" name="BMC Genomics">
        <title>Comparative genome analysis of mycobacteria focusing on tRNA and non-coding RNA.</title>
        <authorList>
            <person name="Behra P.R.K."/>
            <person name="Pettersson B.M.F."/>
            <person name="Ramesh M."/>
            <person name="Das S."/>
            <person name="Dasgupta S."/>
            <person name="Kirsebom L.A."/>
        </authorList>
    </citation>
    <scope>NUCLEOTIDE SEQUENCE [LARGE SCALE GENOMIC DNA]</scope>
    <source>
        <strain evidence="1 2">DSM 44078</strain>
    </source>
</reference>
<accession>A0ABT3CHE5</accession>
<sequence length="62" mass="6828">MPEYFEPTGQNCDACGKPITTRVLSVIAYHGQVPDQRSGPACWTIDCEGQRRREDLSGLVSS</sequence>
<gene>
    <name evidence="1" type="ORF">H7J73_23270</name>
</gene>